<evidence type="ECO:0000313" key="10">
    <source>
        <dbReference type="Proteomes" id="UP000259610"/>
    </source>
</evidence>
<comment type="caution">
    <text evidence="9">The sequence shown here is derived from an EMBL/GenBank/DDBJ whole genome shotgun (WGS) entry which is preliminary data.</text>
</comment>
<dbReference type="InterPro" id="IPR036188">
    <property type="entry name" value="FAD/NAD-bd_sf"/>
</dbReference>
<dbReference type="FunFam" id="3.50.50.60:FF:000021">
    <property type="entry name" value="Ubiquinone biosynthesis monooxygenase COQ6"/>
    <property type="match status" value="1"/>
</dbReference>
<reference evidence="9 10" key="1">
    <citation type="journal article" date="2018" name="Nat. Biotechnol.">
        <title>A standardized bacterial taxonomy based on genome phylogeny substantially revises the tree of life.</title>
        <authorList>
            <person name="Parks D.H."/>
            <person name="Chuvochina M."/>
            <person name="Waite D.W."/>
            <person name="Rinke C."/>
            <person name="Skarshewski A."/>
            <person name="Chaumeil P.A."/>
            <person name="Hugenholtz P."/>
        </authorList>
    </citation>
    <scope>NUCLEOTIDE SEQUENCE [LARGE SCALE GENOMIC DNA]</scope>
    <source>
        <strain evidence="9">UBA8733</strain>
    </source>
</reference>
<dbReference type="InterPro" id="IPR051205">
    <property type="entry name" value="UbiH/COQ6_monooxygenase"/>
</dbReference>
<evidence type="ECO:0000313" key="9">
    <source>
        <dbReference type="EMBL" id="HAE27362.1"/>
    </source>
</evidence>
<evidence type="ECO:0000256" key="6">
    <source>
        <dbReference type="ARBA" id="ARBA00023002"/>
    </source>
</evidence>
<evidence type="ECO:0000256" key="7">
    <source>
        <dbReference type="ARBA" id="ARBA00023033"/>
    </source>
</evidence>
<comment type="similarity">
    <text evidence="3">Belongs to the UbiH/COQ6 family.</text>
</comment>
<dbReference type="GO" id="GO:0016705">
    <property type="term" value="F:oxidoreductase activity, acting on paired donors, with incorporation or reduction of molecular oxygen"/>
    <property type="evidence" value="ECO:0007669"/>
    <property type="project" value="InterPro"/>
</dbReference>
<evidence type="ECO:0000256" key="2">
    <source>
        <dbReference type="ARBA" id="ARBA00004749"/>
    </source>
</evidence>
<keyword evidence="7" id="KW-0503">Monooxygenase</keyword>
<comment type="cofactor">
    <cofactor evidence="1">
        <name>FAD</name>
        <dbReference type="ChEBI" id="CHEBI:57692"/>
    </cofactor>
</comment>
<keyword evidence="4" id="KW-0285">Flavoprotein</keyword>
<name>A0A3B9GY43_9PROT</name>
<proteinExistence type="inferred from homology"/>
<dbReference type="Gene3D" id="3.50.50.60">
    <property type="entry name" value="FAD/NAD(P)-binding domain"/>
    <property type="match status" value="2"/>
</dbReference>
<accession>A0A3B9GY43</accession>
<protein>
    <submittedName>
        <fullName evidence="9">2-octaprenyl-3-methyl-6-methoxy-1,4-benzoquinol hydroxylase</fullName>
    </submittedName>
</protein>
<dbReference type="GO" id="GO:0004497">
    <property type="term" value="F:monooxygenase activity"/>
    <property type="evidence" value="ECO:0007669"/>
    <property type="project" value="UniProtKB-KW"/>
</dbReference>
<dbReference type="InterPro" id="IPR010971">
    <property type="entry name" value="UbiH/COQ6"/>
</dbReference>
<comment type="pathway">
    <text evidence="2">Cofactor biosynthesis; ubiquinone biosynthesis.</text>
</comment>
<dbReference type="EMBL" id="DMAN01000208">
    <property type="protein sequence ID" value="HAE27362.1"/>
    <property type="molecule type" value="Genomic_DNA"/>
</dbReference>
<dbReference type="GO" id="GO:0110142">
    <property type="term" value="C:ubiquinone biosynthesis complex"/>
    <property type="evidence" value="ECO:0007669"/>
    <property type="project" value="UniProtKB-ARBA"/>
</dbReference>
<dbReference type="RefSeq" id="WP_272988472.1">
    <property type="nucleotide sequence ID" value="NZ_CAJQMV010000118.1"/>
</dbReference>
<evidence type="ECO:0000256" key="5">
    <source>
        <dbReference type="ARBA" id="ARBA00022827"/>
    </source>
</evidence>
<dbReference type="AlphaFoldDB" id="A0A3B9GY43"/>
<dbReference type="UniPathway" id="UPA00232"/>
<keyword evidence="6" id="KW-0560">Oxidoreductase</keyword>
<dbReference type="InterPro" id="IPR002938">
    <property type="entry name" value="FAD-bd"/>
</dbReference>
<evidence type="ECO:0000256" key="1">
    <source>
        <dbReference type="ARBA" id="ARBA00001974"/>
    </source>
</evidence>
<feature type="domain" description="FAD-binding" evidence="8">
    <location>
        <begin position="12"/>
        <end position="333"/>
    </location>
</feature>
<evidence type="ECO:0000256" key="4">
    <source>
        <dbReference type="ARBA" id="ARBA00022630"/>
    </source>
</evidence>
<dbReference type="GO" id="GO:0006744">
    <property type="term" value="P:ubiquinone biosynthetic process"/>
    <property type="evidence" value="ECO:0007669"/>
    <property type="project" value="UniProtKB-UniPathway"/>
</dbReference>
<dbReference type="SUPFAM" id="SSF51905">
    <property type="entry name" value="FAD/NAD(P)-binding domain"/>
    <property type="match status" value="1"/>
</dbReference>
<keyword evidence="5" id="KW-0274">FAD</keyword>
<dbReference type="Proteomes" id="UP000259610">
    <property type="component" value="Unassembled WGS sequence"/>
</dbReference>
<dbReference type="Pfam" id="PF01494">
    <property type="entry name" value="FAD_binding_3"/>
    <property type="match status" value="1"/>
</dbReference>
<dbReference type="PANTHER" id="PTHR43876">
    <property type="entry name" value="UBIQUINONE BIOSYNTHESIS MONOOXYGENASE COQ6, MITOCHONDRIAL"/>
    <property type="match status" value="1"/>
</dbReference>
<organism evidence="9 10">
    <name type="scientific">Hyphomonas adhaerens</name>
    <dbReference type="NCBI Taxonomy" id="81029"/>
    <lineage>
        <taxon>Bacteria</taxon>
        <taxon>Pseudomonadati</taxon>
        <taxon>Pseudomonadota</taxon>
        <taxon>Alphaproteobacteria</taxon>
        <taxon>Hyphomonadales</taxon>
        <taxon>Hyphomonadaceae</taxon>
        <taxon>Hyphomonas</taxon>
    </lineage>
</organism>
<dbReference type="NCBIfam" id="TIGR01988">
    <property type="entry name" value="Ubi-OHases"/>
    <property type="match status" value="1"/>
</dbReference>
<evidence type="ECO:0000256" key="3">
    <source>
        <dbReference type="ARBA" id="ARBA00005349"/>
    </source>
</evidence>
<sequence length="416" mass="44106">MLKPSPASNEPVDLVIVGAGPVGTSLAILAVQRGFSTILVDARDPSATPATDTRTFAIVRGSWRMLGATGVHPLLEGVTEPLNGLEAVDGGSHVFGAPGVIFGNEDLPQDDDGQPLGQMVPSAALQKALDEVAGQIAGTDQGLIILNGARFQALEDGPGPATVLLEDGTRIRTRLVAACDGVNSSVRTALGIGTEDHDYGKSVFAANVKLDRPHEGIARQLFMPEGPFATLPMPDNKANLAWYMKRGAAEALAEMPVEDIEAELNARFADFAGRMTIDGPVISYPLKMRLAQAMTGPRVALLGDAAHRINPLAGQGLNLGFKDVAALIDIMVESREVGLDHGAAPALERYQQWRRFDMTSVALFMDVIDRAFSNDNAVLKPLRGLAMTAANKIGPLRRAMARQASADQSHLPSLMQ</sequence>
<dbReference type="PRINTS" id="PR00420">
    <property type="entry name" value="RNGMNOXGNASE"/>
</dbReference>
<evidence type="ECO:0000259" key="8">
    <source>
        <dbReference type="Pfam" id="PF01494"/>
    </source>
</evidence>
<dbReference type="PANTHER" id="PTHR43876:SF7">
    <property type="entry name" value="UBIQUINONE BIOSYNTHESIS MONOOXYGENASE COQ6, MITOCHONDRIAL"/>
    <property type="match status" value="1"/>
</dbReference>
<dbReference type="GO" id="GO:0071949">
    <property type="term" value="F:FAD binding"/>
    <property type="evidence" value="ECO:0007669"/>
    <property type="project" value="InterPro"/>
</dbReference>
<gene>
    <name evidence="9" type="ORF">DCG58_09400</name>
</gene>